<dbReference type="PROSITE" id="PS50835">
    <property type="entry name" value="IG_LIKE"/>
    <property type="match status" value="2"/>
</dbReference>
<dbReference type="InterPro" id="IPR013783">
    <property type="entry name" value="Ig-like_fold"/>
</dbReference>
<dbReference type="InterPro" id="IPR007110">
    <property type="entry name" value="Ig-like_dom"/>
</dbReference>
<keyword evidence="2" id="KW-1185">Reference proteome</keyword>
<evidence type="ECO:0000259" key="1">
    <source>
        <dbReference type="PROSITE" id="PS50835"/>
    </source>
</evidence>
<dbReference type="Proteomes" id="UP000694844">
    <property type="component" value="Chromosome 9"/>
</dbReference>
<reference evidence="3" key="1">
    <citation type="submission" date="2025-08" db="UniProtKB">
        <authorList>
            <consortium name="RefSeq"/>
        </authorList>
    </citation>
    <scope>IDENTIFICATION</scope>
    <source>
        <tissue evidence="3">Whole sample</tissue>
    </source>
</reference>
<dbReference type="Gene3D" id="2.60.40.10">
    <property type="entry name" value="Immunoglobulins"/>
    <property type="match status" value="1"/>
</dbReference>
<accession>A0A8B8BVS8</accession>
<dbReference type="GeneID" id="111113473"/>
<organism evidence="2 3">
    <name type="scientific">Crassostrea virginica</name>
    <name type="common">Eastern oyster</name>
    <dbReference type="NCBI Taxonomy" id="6565"/>
    <lineage>
        <taxon>Eukaryota</taxon>
        <taxon>Metazoa</taxon>
        <taxon>Spiralia</taxon>
        <taxon>Lophotrochozoa</taxon>
        <taxon>Mollusca</taxon>
        <taxon>Bivalvia</taxon>
        <taxon>Autobranchia</taxon>
        <taxon>Pteriomorphia</taxon>
        <taxon>Ostreida</taxon>
        <taxon>Ostreoidea</taxon>
        <taxon>Ostreidae</taxon>
        <taxon>Crassostrea</taxon>
    </lineage>
</organism>
<gene>
    <name evidence="3" type="primary">LOC111113473</name>
</gene>
<sequence>MLGKTYKISVKISLVKFISDNKPSKPKIQGNLNIMVDSHSDLTCSSSSTTAPDYYARLHPLSYTWYVNNTKRGETSKTLRVYVTRNHKYNQYSCTARDKLESDRSDPVEFNTLYTPDKLKIFPEPRLNINDKLTVKEGDYIGPYTCTADCNPPCDITWKYKVSTSDRFLDVASTGLLDSQIVHRSIAVFRCISKYDPDSGFKKIESIELDVFCR</sequence>
<evidence type="ECO:0000313" key="3">
    <source>
        <dbReference type="RefSeq" id="XP_022307477.1"/>
    </source>
</evidence>
<dbReference type="RefSeq" id="XP_022307477.1">
    <property type="nucleotide sequence ID" value="XM_022451769.1"/>
</dbReference>
<feature type="domain" description="Ig-like" evidence="1">
    <location>
        <begin position="23"/>
        <end position="111"/>
    </location>
</feature>
<dbReference type="AlphaFoldDB" id="A0A8B8BVS8"/>
<evidence type="ECO:0000313" key="2">
    <source>
        <dbReference type="Proteomes" id="UP000694844"/>
    </source>
</evidence>
<dbReference type="KEGG" id="cvn:111113473"/>
<proteinExistence type="predicted"/>
<name>A0A8B8BVS8_CRAVI</name>
<protein>
    <submittedName>
        <fullName evidence="3">Carcinoembryonic antigen-related cell adhesion molecule 5-like</fullName>
    </submittedName>
</protein>
<dbReference type="OrthoDB" id="6161934at2759"/>
<feature type="domain" description="Ig-like" evidence="1">
    <location>
        <begin position="125"/>
        <end position="208"/>
    </location>
</feature>